<dbReference type="AlphaFoldDB" id="A0A7U2NQX7"/>
<organism evidence="1 2">
    <name type="scientific">Phaeosphaeria nodorum (strain SN15 / ATCC MYA-4574 / FGSC 10173)</name>
    <name type="common">Glume blotch fungus</name>
    <name type="synonym">Parastagonospora nodorum</name>
    <dbReference type="NCBI Taxonomy" id="321614"/>
    <lineage>
        <taxon>Eukaryota</taxon>
        <taxon>Fungi</taxon>
        <taxon>Dikarya</taxon>
        <taxon>Ascomycota</taxon>
        <taxon>Pezizomycotina</taxon>
        <taxon>Dothideomycetes</taxon>
        <taxon>Pleosporomycetidae</taxon>
        <taxon>Pleosporales</taxon>
        <taxon>Pleosporineae</taxon>
        <taxon>Phaeosphaeriaceae</taxon>
        <taxon>Parastagonospora</taxon>
    </lineage>
</organism>
<name>A0A7U2NQX7_PHANO</name>
<keyword evidence="2" id="KW-1185">Reference proteome</keyword>
<proteinExistence type="predicted"/>
<dbReference type="VEuPathDB" id="FungiDB:JI435_424000"/>
<dbReference type="EMBL" id="CP069044">
    <property type="protein sequence ID" value="QRD07154.1"/>
    <property type="molecule type" value="Genomic_DNA"/>
</dbReference>
<sequence>MTPCEFRTAWHHKSSRALLMRSIKPFLRVANMLFSLSRGEILELFRAHRWMFCGFALICRCRRRRR</sequence>
<reference evidence="2" key="1">
    <citation type="journal article" date="2021" name="BMC Genomics">
        <title>Chromosome-level genome assembly and manually-curated proteome of model necrotroph Parastagonospora nodorum Sn15 reveals a genome-wide trove of candidate effector homologs, and redundancy of virulence-related functions within an accessory chromosome.</title>
        <authorList>
            <person name="Bertazzoni S."/>
            <person name="Jones D.A.B."/>
            <person name="Phan H.T."/>
            <person name="Tan K.-C."/>
            <person name="Hane J.K."/>
        </authorList>
    </citation>
    <scope>NUCLEOTIDE SEQUENCE [LARGE SCALE GENOMIC DNA]</scope>
    <source>
        <strain evidence="2">SN15 / ATCC MYA-4574 / FGSC 10173)</strain>
    </source>
</reference>
<gene>
    <name evidence="1" type="ORF">JI435_424000</name>
</gene>
<protein>
    <submittedName>
        <fullName evidence="1">Uncharacterized protein</fullName>
    </submittedName>
</protein>
<evidence type="ECO:0000313" key="1">
    <source>
        <dbReference type="EMBL" id="QRD07154.1"/>
    </source>
</evidence>
<evidence type="ECO:0000313" key="2">
    <source>
        <dbReference type="Proteomes" id="UP000663193"/>
    </source>
</evidence>
<accession>A0A7U2NQX7</accession>
<dbReference type="Proteomes" id="UP000663193">
    <property type="component" value="Chromosome 22"/>
</dbReference>